<dbReference type="InterPro" id="IPR025562">
    <property type="entry name" value="Tae4"/>
</dbReference>
<proteinExistence type="predicted"/>
<name>A0A7Y9WR29_9BURK</name>
<evidence type="ECO:0000313" key="1">
    <source>
        <dbReference type="EMBL" id="NYH25451.1"/>
    </source>
</evidence>
<dbReference type="Gene3D" id="4.10.280.80">
    <property type="match status" value="1"/>
</dbReference>
<comment type="caution">
    <text evidence="1">The sequence shown here is derived from an EMBL/GenBank/DDBJ whole genome shotgun (WGS) entry which is preliminary data.</text>
</comment>
<dbReference type="EMBL" id="JACCAS010000002">
    <property type="protein sequence ID" value="NYH25451.1"/>
    <property type="molecule type" value="Genomic_DNA"/>
</dbReference>
<keyword evidence="2" id="KW-1185">Reference proteome</keyword>
<reference evidence="1 2" key="1">
    <citation type="submission" date="2020-07" db="EMBL/GenBank/DDBJ databases">
        <title>Exploring microbial biodiversity for novel pathways involved in the catabolism of aromatic compounds derived from lignin.</title>
        <authorList>
            <person name="Elkins J."/>
        </authorList>
    </citation>
    <scope>NUCLEOTIDE SEQUENCE [LARGE SCALE GENOMIC DNA]</scope>
    <source>
        <strain evidence="1 2">H2C3C</strain>
    </source>
</reference>
<evidence type="ECO:0008006" key="3">
    <source>
        <dbReference type="Google" id="ProtNLM"/>
    </source>
</evidence>
<dbReference type="Pfam" id="PF14113">
    <property type="entry name" value="Tae4"/>
    <property type="match status" value="1"/>
</dbReference>
<sequence>MPNKMTVVKTNTTQDSIKEVPLKAITFDELWNNYPSGNPYADPAYTNQCAIRLSVTFHRVGIAMKSFSAKRVKPMSGAPTIGRVILEGNATATRAEELGEWLQLQPFAGLPRAENITGRDWESKVKGRRGIIQFSRYWTRGGESQADASGGHIDLWNGSRLTISGAANAVATISRMLGRQAFRPGSTLGWSDLGRSKTILFWEIK</sequence>
<evidence type="ECO:0000313" key="2">
    <source>
        <dbReference type="Proteomes" id="UP000540929"/>
    </source>
</evidence>
<dbReference type="Proteomes" id="UP000540929">
    <property type="component" value="Unassembled WGS sequence"/>
</dbReference>
<gene>
    <name evidence="1" type="ORF">GGD40_005022</name>
</gene>
<protein>
    <recommendedName>
        <fullName evidence="3">Type VI secretion system (T6SS) effector Tae4 (Amidase)</fullName>
    </recommendedName>
</protein>
<dbReference type="RefSeq" id="WP_179745402.1">
    <property type="nucleotide sequence ID" value="NZ_JACCAS010000002.1"/>
</dbReference>
<accession>A0A7Y9WR29</accession>
<dbReference type="Gene3D" id="3.90.1720.80">
    <property type="match status" value="1"/>
</dbReference>
<organism evidence="1 2">
    <name type="scientific">Paraburkholderia bryophila</name>
    <dbReference type="NCBI Taxonomy" id="420952"/>
    <lineage>
        <taxon>Bacteria</taxon>
        <taxon>Pseudomonadati</taxon>
        <taxon>Pseudomonadota</taxon>
        <taxon>Betaproteobacteria</taxon>
        <taxon>Burkholderiales</taxon>
        <taxon>Burkholderiaceae</taxon>
        <taxon>Paraburkholderia</taxon>
    </lineage>
</organism>
<dbReference type="AlphaFoldDB" id="A0A7Y9WR29"/>